<name>A0ABT3K0G4_9XANT</name>
<dbReference type="PROSITE" id="PS51257">
    <property type="entry name" value="PROKAR_LIPOPROTEIN"/>
    <property type="match status" value="1"/>
</dbReference>
<evidence type="ECO:0000256" key="5">
    <source>
        <dbReference type="ARBA" id="ARBA00023237"/>
    </source>
</evidence>
<comment type="caution">
    <text evidence="9">The sequence shown here is derived from an EMBL/GenBank/DDBJ whole genome shotgun (WGS) entry which is preliminary data.</text>
</comment>
<evidence type="ECO:0000256" key="7">
    <source>
        <dbReference type="SAM" id="MobiDB-lite"/>
    </source>
</evidence>
<evidence type="ECO:0000256" key="2">
    <source>
        <dbReference type="ARBA" id="ARBA00022729"/>
    </source>
</evidence>
<evidence type="ECO:0000313" key="10">
    <source>
        <dbReference type="Proteomes" id="UP001209922"/>
    </source>
</evidence>
<feature type="chain" id="PRO_5047097588" evidence="8">
    <location>
        <begin position="23"/>
        <end position="71"/>
    </location>
</feature>
<dbReference type="RefSeq" id="WP_265129222.1">
    <property type="nucleotide sequence ID" value="NZ_JAPCHY010000020.1"/>
</dbReference>
<dbReference type="InterPro" id="IPR032831">
    <property type="entry name" value="LptM_cons"/>
</dbReference>
<evidence type="ECO:0000256" key="4">
    <source>
        <dbReference type="ARBA" id="ARBA00023139"/>
    </source>
</evidence>
<keyword evidence="6 9" id="KW-0449">Lipoprotein</keyword>
<comment type="subcellular location">
    <subcellularLocation>
        <location evidence="1">Cell outer membrane</location>
        <topology evidence="1">Lipid-anchor</topology>
    </subcellularLocation>
</comment>
<evidence type="ECO:0000256" key="1">
    <source>
        <dbReference type="ARBA" id="ARBA00004459"/>
    </source>
</evidence>
<evidence type="ECO:0000256" key="6">
    <source>
        <dbReference type="ARBA" id="ARBA00023288"/>
    </source>
</evidence>
<dbReference type="Pfam" id="PF13627">
    <property type="entry name" value="LptM_cons"/>
    <property type="match status" value="1"/>
</dbReference>
<reference evidence="9 10" key="1">
    <citation type="submission" date="2022-10" db="EMBL/GenBank/DDBJ databases">
        <title>Xanthomonas sp. H13-6.</title>
        <authorList>
            <person name="Liu X."/>
            <person name="Deng Z."/>
            <person name="Jiang Y."/>
            <person name="Yu T."/>
            <person name="Ai J."/>
        </authorList>
    </citation>
    <scope>NUCLEOTIDE SEQUENCE [LARGE SCALE GENOMIC DNA]</scope>
    <source>
        <strain evidence="9 10">H13-6</strain>
    </source>
</reference>
<dbReference type="EMBL" id="JAPCHY010000020">
    <property type="protein sequence ID" value="MCW4474220.1"/>
    <property type="molecule type" value="Genomic_DNA"/>
</dbReference>
<accession>A0ABT3K0G4</accession>
<feature type="signal peptide" evidence="8">
    <location>
        <begin position="1"/>
        <end position="22"/>
    </location>
</feature>
<keyword evidence="5" id="KW-0998">Cell outer membrane</keyword>
<evidence type="ECO:0000313" key="9">
    <source>
        <dbReference type="EMBL" id="MCW4474220.1"/>
    </source>
</evidence>
<feature type="region of interest" description="Disordered" evidence="7">
    <location>
        <begin position="30"/>
        <end position="71"/>
    </location>
</feature>
<evidence type="ECO:0000256" key="8">
    <source>
        <dbReference type="SAM" id="SignalP"/>
    </source>
</evidence>
<evidence type="ECO:0000256" key="3">
    <source>
        <dbReference type="ARBA" id="ARBA00023136"/>
    </source>
</evidence>
<proteinExistence type="predicted"/>
<sequence length="71" mass="7380">MKMKSRSVFFLLPAAAALLVLSACGNKGPLVMPQKPVPIEEQPAEPATDAATDDVQDADDAAVPAEDDGDE</sequence>
<keyword evidence="3" id="KW-0472">Membrane</keyword>
<feature type="compositionally biased region" description="Acidic residues" evidence="7">
    <location>
        <begin position="51"/>
        <end position="71"/>
    </location>
</feature>
<keyword evidence="4" id="KW-0564">Palmitate</keyword>
<keyword evidence="2 8" id="KW-0732">Signal</keyword>
<keyword evidence="10" id="KW-1185">Reference proteome</keyword>
<gene>
    <name evidence="9" type="ORF">OK345_17165</name>
</gene>
<dbReference type="Proteomes" id="UP001209922">
    <property type="component" value="Unassembled WGS sequence"/>
</dbReference>
<protein>
    <submittedName>
        <fullName evidence="9">Lipoprotein</fullName>
    </submittedName>
</protein>
<organism evidence="9 10">
    <name type="scientific">Xanthomonas chitinilytica</name>
    <dbReference type="NCBI Taxonomy" id="2989819"/>
    <lineage>
        <taxon>Bacteria</taxon>
        <taxon>Pseudomonadati</taxon>
        <taxon>Pseudomonadota</taxon>
        <taxon>Gammaproteobacteria</taxon>
        <taxon>Lysobacterales</taxon>
        <taxon>Lysobacteraceae</taxon>
        <taxon>Xanthomonas</taxon>
    </lineage>
</organism>
<dbReference type="NCBIfam" id="NF047847">
    <property type="entry name" value="SS_mature_LptM"/>
    <property type="match status" value="1"/>
</dbReference>